<protein>
    <submittedName>
        <fullName evidence="7">Putative polyamine transporter</fullName>
    </submittedName>
</protein>
<feature type="transmembrane region" description="Helical" evidence="6">
    <location>
        <begin position="53"/>
        <end position="76"/>
    </location>
</feature>
<evidence type="ECO:0000256" key="3">
    <source>
        <dbReference type="ARBA" id="ARBA00022989"/>
    </source>
</evidence>
<evidence type="ECO:0000256" key="6">
    <source>
        <dbReference type="SAM" id="Phobius"/>
    </source>
</evidence>
<keyword evidence="2 6" id="KW-0812">Transmembrane</keyword>
<dbReference type="SUPFAM" id="SSF103473">
    <property type="entry name" value="MFS general substrate transporter"/>
    <property type="match status" value="1"/>
</dbReference>
<sequence>MARETVIPSLEEPKPSHTSKDDRIHVTETSTGGNHDEDAQLNPRHWHPWKKRFLFFALMSSSILADGGMTWGATLIVPQALDWDITVNQSATTMNYGMLLQGVGGLMAIPLIEAYGRLPVWLWPQFITTFMVVGATLSNSFGVFTAFRSLQGLFGTVPQVVGLPIIHDMYSPEEWSQMINIWGTTFLVGPFLGPALAGYIGAGSNWKVSFGILAVLYGLSTVLIFLFGYETYYVRGRQCQQNSRLLSMFGVRNHNLAPGPTLLHWCKTLVVYIFKTPLLLTGIATMVNFCWPIGITVTVSTFVAEPPYLFNTVQSASLRWAAILGALLGWAYGYWFDSWVTRISAATYYTEKRLHGVWAAIITMACGLLTYGFTLNYGKHWIGLAFGWLLVVAGMVASTVSITAYALEKYPEQSTVVSAIINAWRTASGFSVGYFQPSWIERDGIAAVFGTQAAVVVVNMILTITPVIVMERCKYRQKPGLA</sequence>
<name>A0A395HGT6_ASPHC</name>
<feature type="transmembrane region" description="Helical" evidence="6">
    <location>
        <begin position="127"/>
        <end position="147"/>
    </location>
</feature>
<dbReference type="AlphaFoldDB" id="A0A395HGT6"/>
<keyword evidence="8" id="KW-1185">Reference proteome</keyword>
<dbReference type="FunFam" id="1.20.1720.10:FF:000034">
    <property type="entry name" value="MFS transporter, putative"/>
    <property type="match status" value="1"/>
</dbReference>
<evidence type="ECO:0000313" key="7">
    <source>
        <dbReference type="EMBL" id="RAL07121.1"/>
    </source>
</evidence>
<evidence type="ECO:0000256" key="4">
    <source>
        <dbReference type="ARBA" id="ARBA00023136"/>
    </source>
</evidence>
<organism evidence="7 8">
    <name type="scientific">Aspergillus homomorphus (strain CBS 101889)</name>
    <dbReference type="NCBI Taxonomy" id="1450537"/>
    <lineage>
        <taxon>Eukaryota</taxon>
        <taxon>Fungi</taxon>
        <taxon>Dikarya</taxon>
        <taxon>Ascomycota</taxon>
        <taxon>Pezizomycotina</taxon>
        <taxon>Eurotiomycetes</taxon>
        <taxon>Eurotiomycetidae</taxon>
        <taxon>Eurotiales</taxon>
        <taxon>Aspergillaceae</taxon>
        <taxon>Aspergillus</taxon>
        <taxon>Aspergillus subgen. Circumdati</taxon>
    </lineage>
</organism>
<dbReference type="PANTHER" id="PTHR23502">
    <property type="entry name" value="MAJOR FACILITATOR SUPERFAMILY"/>
    <property type="match status" value="1"/>
</dbReference>
<feature type="transmembrane region" description="Helical" evidence="6">
    <location>
        <begin position="278"/>
        <end position="304"/>
    </location>
</feature>
<evidence type="ECO:0000256" key="2">
    <source>
        <dbReference type="ARBA" id="ARBA00022692"/>
    </source>
</evidence>
<dbReference type="RefSeq" id="XP_025546275.1">
    <property type="nucleotide sequence ID" value="XM_025694302.1"/>
</dbReference>
<dbReference type="GO" id="GO:0022857">
    <property type="term" value="F:transmembrane transporter activity"/>
    <property type="evidence" value="ECO:0007669"/>
    <property type="project" value="InterPro"/>
</dbReference>
<comment type="subcellular location">
    <subcellularLocation>
        <location evidence="1">Membrane</location>
        <topology evidence="1">Multi-pass membrane protein</topology>
    </subcellularLocation>
</comment>
<feature type="transmembrane region" description="Helical" evidence="6">
    <location>
        <begin position="381"/>
        <end position="407"/>
    </location>
</feature>
<dbReference type="EMBL" id="KZ824339">
    <property type="protein sequence ID" value="RAL07121.1"/>
    <property type="molecule type" value="Genomic_DNA"/>
</dbReference>
<feature type="transmembrane region" description="Helical" evidence="6">
    <location>
        <begin position="445"/>
        <end position="469"/>
    </location>
</feature>
<dbReference type="VEuPathDB" id="FungiDB:BO97DRAFT_400668"/>
<keyword evidence="3 6" id="KW-1133">Transmembrane helix</keyword>
<proteinExistence type="predicted"/>
<dbReference type="GO" id="GO:0005886">
    <property type="term" value="C:plasma membrane"/>
    <property type="evidence" value="ECO:0007669"/>
    <property type="project" value="TreeGrafter"/>
</dbReference>
<feature type="transmembrane region" description="Helical" evidence="6">
    <location>
        <begin position="179"/>
        <end position="201"/>
    </location>
</feature>
<feature type="transmembrane region" description="Helical" evidence="6">
    <location>
        <begin position="316"/>
        <end position="335"/>
    </location>
</feature>
<dbReference type="Pfam" id="PF07690">
    <property type="entry name" value="MFS_1"/>
    <property type="match status" value="1"/>
</dbReference>
<dbReference type="Proteomes" id="UP000248961">
    <property type="component" value="Unassembled WGS sequence"/>
</dbReference>
<dbReference type="GeneID" id="37198591"/>
<dbReference type="InterPro" id="IPR011701">
    <property type="entry name" value="MFS"/>
</dbReference>
<evidence type="ECO:0000256" key="1">
    <source>
        <dbReference type="ARBA" id="ARBA00004141"/>
    </source>
</evidence>
<dbReference type="STRING" id="1450537.A0A395HGT6"/>
<dbReference type="OrthoDB" id="2533084at2759"/>
<evidence type="ECO:0000256" key="5">
    <source>
        <dbReference type="SAM" id="MobiDB-lite"/>
    </source>
</evidence>
<keyword evidence="4 6" id="KW-0472">Membrane</keyword>
<feature type="transmembrane region" description="Helical" evidence="6">
    <location>
        <begin position="208"/>
        <end position="229"/>
    </location>
</feature>
<feature type="region of interest" description="Disordered" evidence="5">
    <location>
        <begin position="1"/>
        <end position="41"/>
    </location>
</feature>
<feature type="transmembrane region" description="Helical" evidence="6">
    <location>
        <begin position="355"/>
        <end position="374"/>
    </location>
</feature>
<feature type="compositionally biased region" description="Basic and acidic residues" evidence="5">
    <location>
        <begin position="11"/>
        <end position="26"/>
    </location>
</feature>
<accession>A0A395HGT6</accession>
<gene>
    <name evidence="7" type="ORF">BO97DRAFT_400668</name>
</gene>
<dbReference type="InterPro" id="IPR036259">
    <property type="entry name" value="MFS_trans_sf"/>
</dbReference>
<evidence type="ECO:0000313" key="8">
    <source>
        <dbReference type="Proteomes" id="UP000248961"/>
    </source>
</evidence>
<dbReference type="PANTHER" id="PTHR23502:SF159">
    <property type="entry name" value="TRANSPORTER, PUTATIVE (AFU_ORTHOLOGUE AFUA_4G14230)-RELATED"/>
    <property type="match status" value="1"/>
</dbReference>
<dbReference type="Gene3D" id="1.20.1720.10">
    <property type="entry name" value="Multidrug resistance protein D"/>
    <property type="match status" value="1"/>
</dbReference>
<reference evidence="7 8" key="1">
    <citation type="submission" date="2018-02" db="EMBL/GenBank/DDBJ databases">
        <title>The genomes of Aspergillus section Nigri reveals drivers in fungal speciation.</title>
        <authorList>
            <consortium name="DOE Joint Genome Institute"/>
            <person name="Vesth T.C."/>
            <person name="Nybo J."/>
            <person name="Theobald S."/>
            <person name="Brandl J."/>
            <person name="Frisvad J.C."/>
            <person name="Nielsen K.F."/>
            <person name="Lyhne E.K."/>
            <person name="Kogle M.E."/>
            <person name="Kuo A."/>
            <person name="Riley R."/>
            <person name="Clum A."/>
            <person name="Nolan M."/>
            <person name="Lipzen A."/>
            <person name="Salamov A."/>
            <person name="Henrissat B."/>
            <person name="Wiebenga A."/>
            <person name="De vries R.P."/>
            <person name="Grigoriev I.V."/>
            <person name="Mortensen U.H."/>
            <person name="Andersen M.R."/>
            <person name="Baker S.E."/>
        </authorList>
    </citation>
    <scope>NUCLEOTIDE SEQUENCE [LARGE SCALE GENOMIC DNA]</scope>
    <source>
        <strain evidence="7 8">CBS 101889</strain>
    </source>
</reference>